<keyword evidence="2" id="KW-1185">Reference proteome</keyword>
<sequence length="193" mass="22384">MLAESDVLIHSFKEWAIAISALGSGKTIMLLRKGGIREASKKFQVKHQKVWLYPTYEHQKSQLLKPEYSTHVTEVRSGWHPATVEIQSYAEITNILEINSLEKLQQLEPYHIWNQLMVGDRFKWKPQQPLVILLLRVSNLPTPITIPYHQSYGGCKSWIDLQKPISLQDLKPVLTTDIYQQQVNEILNIIDRD</sequence>
<name>A0A563VU35_9CYAN</name>
<reference evidence="1 2" key="1">
    <citation type="submission" date="2019-01" db="EMBL/GenBank/DDBJ databases">
        <authorList>
            <person name="Brito A."/>
        </authorList>
    </citation>
    <scope>NUCLEOTIDE SEQUENCE [LARGE SCALE GENOMIC DNA]</scope>
    <source>
        <strain evidence="1">1</strain>
    </source>
</reference>
<dbReference type="Pfam" id="PF08819">
    <property type="entry name" value="DUF1802"/>
    <property type="match status" value="1"/>
</dbReference>
<dbReference type="PIRSF" id="PIRSF018957">
    <property type="entry name" value="UCP018957"/>
    <property type="match status" value="1"/>
</dbReference>
<dbReference type="AlphaFoldDB" id="A0A563VU35"/>
<proteinExistence type="predicted"/>
<dbReference type="OrthoDB" id="9808776at2"/>
<dbReference type="InterPro" id="IPR008307">
    <property type="entry name" value="UCP018957"/>
</dbReference>
<gene>
    <name evidence="1" type="ORF">H1P_2880004</name>
</gene>
<organism evidence="1 2">
    <name type="scientific">Hyella patelloides LEGE 07179</name>
    <dbReference type="NCBI Taxonomy" id="945734"/>
    <lineage>
        <taxon>Bacteria</taxon>
        <taxon>Bacillati</taxon>
        <taxon>Cyanobacteriota</taxon>
        <taxon>Cyanophyceae</taxon>
        <taxon>Pleurocapsales</taxon>
        <taxon>Hyellaceae</taxon>
        <taxon>Hyella</taxon>
    </lineage>
</organism>
<dbReference type="InterPro" id="IPR014923">
    <property type="entry name" value="DUF1802"/>
</dbReference>
<protein>
    <recommendedName>
        <fullName evidence="3">DUF1802 family protein</fullName>
    </recommendedName>
</protein>
<evidence type="ECO:0000313" key="2">
    <source>
        <dbReference type="Proteomes" id="UP000320055"/>
    </source>
</evidence>
<accession>A0A563VU35</accession>
<dbReference type="EMBL" id="CAACVJ010000210">
    <property type="protein sequence ID" value="VEP14781.1"/>
    <property type="molecule type" value="Genomic_DNA"/>
</dbReference>
<evidence type="ECO:0008006" key="3">
    <source>
        <dbReference type="Google" id="ProtNLM"/>
    </source>
</evidence>
<dbReference type="Proteomes" id="UP000320055">
    <property type="component" value="Unassembled WGS sequence"/>
</dbReference>
<evidence type="ECO:0000313" key="1">
    <source>
        <dbReference type="EMBL" id="VEP14781.1"/>
    </source>
</evidence>
<dbReference type="RefSeq" id="WP_144873603.1">
    <property type="nucleotide sequence ID" value="NZ_LR214030.1"/>
</dbReference>